<evidence type="ECO:0000256" key="1">
    <source>
        <dbReference type="SAM" id="MobiDB-lite"/>
    </source>
</evidence>
<keyword evidence="3" id="KW-1185">Reference proteome</keyword>
<name>A0A4Y9ZH67_9AGAM</name>
<feature type="region of interest" description="Disordered" evidence="1">
    <location>
        <begin position="341"/>
        <end position="481"/>
    </location>
</feature>
<dbReference type="Proteomes" id="UP000298061">
    <property type="component" value="Unassembled WGS sequence"/>
</dbReference>
<reference evidence="2 3" key="1">
    <citation type="submission" date="2019-02" db="EMBL/GenBank/DDBJ databases">
        <title>Genome sequencing of the rare red list fungi Hericium alpestre (H. flagellum).</title>
        <authorList>
            <person name="Buettner E."/>
            <person name="Kellner H."/>
        </authorList>
    </citation>
    <scope>NUCLEOTIDE SEQUENCE [LARGE SCALE GENOMIC DNA]</scope>
    <source>
        <strain evidence="2 3">DSM 108284</strain>
    </source>
</reference>
<gene>
    <name evidence="2" type="ORF">EWM64_g9926</name>
</gene>
<accession>A0A4Y9ZH67</accession>
<organism evidence="2 3">
    <name type="scientific">Hericium alpestre</name>
    <dbReference type="NCBI Taxonomy" id="135208"/>
    <lineage>
        <taxon>Eukaryota</taxon>
        <taxon>Fungi</taxon>
        <taxon>Dikarya</taxon>
        <taxon>Basidiomycota</taxon>
        <taxon>Agaricomycotina</taxon>
        <taxon>Agaricomycetes</taxon>
        <taxon>Russulales</taxon>
        <taxon>Hericiaceae</taxon>
        <taxon>Hericium</taxon>
    </lineage>
</organism>
<evidence type="ECO:0000313" key="3">
    <source>
        <dbReference type="Proteomes" id="UP000298061"/>
    </source>
</evidence>
<comment type="caution">
    <text evidence="2">The sequence shown here is derived from an EMBL/GenBank/DDBJ whole genome shotgun (WGS) entry which is preliminary data.</text>
</comment>
<feature type="compositionally biased region" description="Low complexity" evidence="1">
    <location>
        <begin position="433"/>
        <end position="447"/>
    </location>
</feature>
<proteinExistence type="predicted"/>
<feature type="compositionally biased region" description="Acidic residues" evidence="1">
    <location>
        <begin position="457"/>
        <end position="468"/>
    </location>
</feature>
<feature type="region of interest" description="Disordered" evidence="1">
    <location>
        <begin position="283"/>
        <end position="317"/>
    </location>
</feature>
<feature type="compositionally biased region" description="Acidic residues" evidence="1">
    <location>
        <begin position="359"/>
        <end position="369"/>
    </location>
</feature>
<dbReference type="EMBL" id="SFCI01002311">
    <property type="protein sequence ID" value="TFY74085.1"/>
    <property type="molecule type" value="Genomic_DNA"/>
</dbReference>
<dbReference type="AlphaFoldDB" id="A0A4Y9ZH67"/>
<sequence>MPNKDTYDSLYRDPNYIVLKGSECFEKLCNFLDYGAEHIPLESYCYAASNWIISLYSAVCKPKDPSGAVGAHPQILFEDVDPAAMSVRAYKRRSPDLGAVISHVQEAKRLSKNYKRPVLLFWCEIKPMTKTRKAVLVPIRVSMTAHLPQVIEQAEYAMKHYTQQNVFYGFLMIGSSFSLWKFVRPSNYAESRLPGVPVSGKRPRTPSHDGLGEKAKLEAVTLYYCEQLIAEDHKNFSPQYLHAMALVNKDHGMEYQPSIFDPPPGDYSADPLTLTEAKDDIEEAERAARQAAIEADPPEEDDDNESPRNGRKRRKIKRDDLSFHVTVPNIMWAVSPARTRSRSASVRSFGAGPSISRNDDDDGDDDTNDLDNTNDNYDDDDDNDMEIGPVFVPIISDDEDDAGIFSGSMSPTPYDVLPGSEYDSEYDLEVRHSLLSTTTDASSTSASQHDGPLDSEYASEEELDDQSDDASSNPPPANNAS</sequence>
<evidence type="ECO:0000313" key="2">
    <source>
        <dbReference type="EMBL" id="TFY74085.1"/>
    </source>
</evidence>
<feature type="compositionally biased region" description="Acidic residues" evidence="1">
    <location>
        <begin position="376"/>
        <end position="385"/>
    </location>
</feature>
<protein>
    <submittedName>
        <fullName evidence="2">Uncharacterized protein</fullName>
    </submittedName>
</protein>